<dbReference type="AlphaFoldDB" id="A0A913ZLJ6"/>
<dbReference type="Pfam" id="PF00171">
    <property type="entry name" value="Aldedh"/>
    <property type="match status" value="1"/>
</dbReference>
<organism evidence="10 11">
    <name type="scientific">Patiria miniata</name>
    <name type="common">Bat star</name>
    <name type="synonym">Asterina miniata</name>
    <dbReference type="NCBI Taxonomy" id="46514"/>
    <lineage>
        <taxon>Eukaryota</taxon>
        <taxon>Metazoa</taxon>
        <taxon>Echinodermata</taxon>
        <taxon>Eleutherozoa</taxon>
        <taxon>Asterozoa</taxon>
        <taxon>Asteroidea</taxon>
        <taxon>Valvatacea</taxon>
        <taxon>Valvatida</taxon>
        <taxon>Asterinidae</taxon>
        <taxon>Patiria</taxon>
    </lineage>
</organism>
<dbReference type="FunFam" id="3.40.605.10:FF:000004">
    <property type="entry name" value="Aldehyde dehydrogenase"/>
    <property type="match status" value="1"/>
</dbReference>
<dbReference type="PROSITE" id="PS00070">
    <property type="entry name" value="ALDEHYDE_DEHYDR_CYS"/>
    <property type="match status" value="1"/>
</dbReference>
<dbReference type="EnsemblMetazoa" id="XM_038196725.1">
    <property type="protein sequence ID" value="XP_038052653.1"/>
    <property type="gene ID" value="LOC119725331"/>
</dbReference>
<dbReference type="InterPro" id="IPR012394">
    <property type="entry name" value="Aldehyde_DH_NAD(P)"/>
</dbReference>
<dbReference type="Gene3D" id="3.40.309.10">
    <property type="entry name" value="Aldehyde Dehydrogenase, Chain A, domain 2"/>
    <property type="match status" value="1"/>
</dbReference>
<dbReference type="InterPro" id="IPR016160">
    <property type="entry name" value="Ald_DH_CS_CYS"/>
</dbReference>
<feature type="transmembrane region" description="Helical" evidence="8">
    <location>
        <begin position="468"/>
        <end position="486"/>
    </location>
</feature>
<dbReference type="GO" id="GO:0006081">
    <property type="term" value="P:aldehyde metabolic process"/>
    <property type="evidence" value="ECO:0007669"/>
    <property type="project" value="InterPro"/>
</dbReference>
<dbReference type="OrthoDB" id="440325at2759"/>
<dbReference type="RefSeq" id="XP_038052652.1">
    <property type="nucleotide sequence ID" value="XM_038196724.1"/>
</dbReference>
<dbReference type="Gene3D" id="3.40.605.10">
    <property type="entry name" value="Aldehyde Dehydrogenase, Chain A, domain 1"/>
    <property type="match status" value="1"/>
</dbReference>
<feature type="active site" evidence="5 6">
    <location>
        <position position="209"/>
    </location>
</feature>
<evidence type="ECO:0000313" key="10">
    <source>
        <dbReference type="EnsemblMetazoa" id="XP_038052652.1"/>
    </source>
</evidence>
<accession>A0A913ZLJ6</accession>
<proteinExistence type="inferred from homology"/>
<dbReference type="InterPro" id="IPR016162">
    <property type="entry name" value="Ald_DH_N"/>
</dbReference>
<keyword evidence="8" id="KW-1133">Transmembrane helix</keyword>
<evidence type="ECO:0000259" key="9">
    <source>
        <dbReference type="Pfam" id="PF00171"/>
    </source>
</evidence>
<dbReference type="InterPro" id="IPR016161">
    <property type="entry name" value="Ald_DH/histidinol_DH"/>
</dbReference>
<keyword evidence="11" id="KW-1185">Reference proteome</keyword>
<evidence type="ECO:0000313" key="11">
    <source>
        <dbReference type="Proteomes" id="UP000887568"/>
    </source>
</evidence>
<feature type="active site" evidence="5">
    <location>
        <position position="243"/>
    </location>
</feature>
<evidence type="ECO:0000256" key="5">
    <source>
        <dbReference type="PIRSR" id="PIRSR036492-1"/>
    </source>
</evidence>
<feature type="domain" description="Aldehyde dehydrogenase" evidence="9">
    <location>
        <begin position="3"/>
        <end position="423"/>
    </location>
</feature>
<comment type="similarity">
    <text evidence="1 4 7">Belongs to the aldehyde dehydrogenase family.</text>
</comment>
<evidence type="ECO:0000256" key="2">
    <source>
        <dbReference type="ARBA" id="ARBA00023002"/>
    </source>
</evidence>
<dbReference type="SUPFAM" id="SSF53720">
    <property type="entry name" value="ALDH-like"/>
    <property type="match status" value="1"/>
</dbReference>
<keyword evidence="8" id="KW-0472">Membrane</keyword>
<dbReference type="InterPro" id="IPR015590">
    <property type="entry name" value="Aldehyde_DH_dom"/>
</dbReference>
<dbReference type="GO" id="GO:0004029">
    <property type="term" value="F:aldehyde dehydrogenase (NAD+) activity"/>
    <property type="evidence" value="ECO:0007669"/>
    <property type="project" value="TreeGrafter"/>
</dbReference>
<keyword evidence="3" id="KW-0520">NAD</keyword>
<dbReference type="OMA" id="PCIQGQV"/>
<protein>
    <recommendedName>
        <fullName evidence="4">Aldehyde dehydrogenase</fullName>
    </recommendedName>
</protein>
<dbReference type="InterPro" id="IPR029510">
    <property type="entry name" value="Ald_DH_CS_GLU"/>
</dbReference>
<dbReference type="EnsemblMetazoa" id="XM_038196724.1">
    <property type="protein sequence ID" value="XP_038052652.1"/>
    <property type="gene ID" value="LOC119725331"/>
</dbReference>
<dbReference type="FunFam" id="3.40.309.10:FF:000003">
    <property type="entry name" value="Aldehyde dehydrogenase"/>
    <property type="match status" value="1"/>
</dbReference>
<dbReference type="EnsemblMetazoa" id="XM_038196723.1">
    <property type="protein sequence ID" value="XP_038052651.1"/>
    <property type="gene ID" value="LOC119725331"/>
</dbReference>
<dbReference type="PROSITE" id="PS00687">
    <property type="entry name" value="ALDEHYDE_DEHYDR_GLU"/>
    <property type="match status" value="1"/>
</dbReference>
<dbReference type="PANTHER" id="PTHR43570:SF16">
    <property type="entry name" value="ALDEHYDE DEHYDROGENASE TYPE III, ISOFORM Q"/>
    <property type="match status" value="1"/>
</dbReference>
<name>A0A913ZLJ6_PATMI</name>
<dbReference type="GeneID" id="119725331"/>
<evidence type="ECO:0000256" key="6">
    <source>
        <dbReference type="PROSITE-ProRule" id="PRU10007"/>
    </source>
</evidence>
<keyword evidence="2 4" id="KW-0560">Oxidoreductase</keyword>
<dbReference type="Proteomes" id="UP000887568">
    <property type="component" value="Unplaced"/>
</dbReference>
<dbReference type="GO" id="GO:0005737">
    <property type="term" value="C:cytoplasm"/>
    <property type="evidence" value="ECO:0007669"/>
    <property type="project" value="TreeGrafter"/>
</dbReference>
<keyword evidence="8" id="KW-0812">Transmembrane</keyword>
<sequence>MNASAIVKRARDAFRADKTRPVPRRRKMLQDLLRMVTEREQDFVDALHKDLRKHKFEAITSEVDFSKNEIINVLNHLDDWTKPQAVEKGLAMTGVPAYIQYQPFGTVLIIGAWNYPMQLTVHPLIGAIAAGNTVIIKPSELAPAFAEALAKIIPQYLDADCVQIVNGGVPITTALLKEKFDHILYTGSANIGRIVMEAAAKHLTPVSLELGGKSPCFVDEGVDMEITANRIMWAKLMNSGQTCIAPDYVICKPSLNDKLVAAMSKTIKKFYGENPKNSPDYARIINDRHYQRVMSLTKSGKVAVGGDGDASQLYVAPTILVDVKEDEPAMQEEIFGPVMPIFNVESVDKAIDFINSRDKPLTMYIMSNSKQVIKRFNEETSSGSFVANDFMMQAACETLPFGGVGKSGMGCYHGRFSFEMFSHRRACVLAQLGMEKLLSMRYPPYTDRNLGIMRWVLRKSPKKGHFRSLFSLALLGIIAGILFMVLDGKFSQ</sequence>
<dbReference type="RefSeq" id="XP_038052653.1">
    <property type="nucleotide sequence ID" value="XM_038196725.1"/>
</dbReference>
<evidence type="ECO:0000256" key="1">
    <source>
        <dbReference type="ARBA" id="ARBA00009986"/>
    </source>
</evidence>
<reference evidence="10" key="1">
    <citation type="submission" date="2022-11" db="UniProtKB">
        <authorList>
            <consortium name="EnsemblMetazoa"/>
        </authorList>
    </citation>
    <scope>IDENTIFICATION</scope>
</reference>
<evidence type="ECO:0000256" key="4">
    <source>
        <dbReference type="PIRNR" id="PIRNR036492"/>
    </source>
</evidence>
<evidence type="ECO:0000256" key="8">
    <source>
        <dbReference type="SAM" id="Phobius"/>
    </source>
</evidence>
<dbReference type="PANTHER" id="PTHR43570">
    <property type="entry name" value="ALDEHYDE DEHYDROGENASE"/>
    <property type="match status" value="1"/>
</dbReference>
<evidence type="ECO:0000256" key="7">
    <source>
        <dbReference type="RuleBase" id="RU003345"/>
    </source>
</evidence>
<dbReference type="InterPro" id="IPR016163">
    <property type="entry name" value="Ald_DH_C"/>
</dbReference>
<evidence type="ECO:0000256" key="3">
    <source>
        <dbReference type="ARBA" id="ARBA00023027"/>
    </source>
</evidence>
<dbReference type="RefSeq" id="XP_038052651.1">
    <property type="nucleotide sequence ID" value="XM_038196723.1"/>
</dbReference>
<dbReference type="PIRSF" id="PIRSF036492">
    <property type="entry name" value="ALDH"/>
    <property type="match status" value="1"/>
</dbReference>